<evidence type="ECO:0000313" key="9">
    <source>
        <dbReference type="EMBL" id="SEE89711.1"/>
    </source>
</evidence>
<gene>
    <name evidence="9" type="ORF">SAMN04488554_3454</name>
</gene>
<name>A0A1H5MM54_9MICO</name>
<dbReference type="InterPro" id="IPR018484">
    <property type="entry name" value="FGGY_N"/>
</dbReference>
<evidence type="ECO:0000256" key="2">
    <source>
        <dbReference type="ARBA" id="ARBA00022741"/>
    </source>
</evidence>
<dbReference type="GO" id="GO:0008741">
    <property type="term" value="F:ribulokinase activity"/>
    <property type="evidence" value="ECO:0007669"/>
    <property type="project" value="InterPro"/>
</dbReference>
<dbReference type="Gene3D" id="3.30.420.40">
    <property type="match status" value="2"/>
</dbReference>
<keyword evidence="4" id="KW-0067">ATP-binding</keyword>
<keyword evidence="5" id="KW-0054">Arabinose catabolism</keyword>
<dbReference type="CDD" id="cd07781">
    <property type="entry name" value="ASKHA_NBD_FGGY_L-RBK"/>
    <property type="match status" value="1"/>
</dbReference>
<dbReference type="InterPro" id="IPR000577">
    <property type="entry name" value="Carb_kinase_FGGY"/>
</dbReference>
<dbReference type="Proteomes" id="UP000199220">
    <property type="component" value="Unassembled WGS sequence"/>
</dbReference>
<protein>
    <submittedName>
        <fullName evidence="9">FGGY-family pentulose kinase</fullName>
    </submittedName>
</protein>
<keyword evidence="1" id="KW-0808">Transferase</keyword>
<evidence type="ECO:0000256" key="3">
    <source>
        <dbReference type="ARBA" id="ARBA00022777"/>
    </source>
</evidence>
<evidence type="ECO:0000259" key="8">
    <source>
        <dbReference type="Pfam" id="PF02782"/>
    </source>
</evidence>
<evidence type="ECO:0000256" key="5">
    <source>
        <dbReference type="ARBA" id="ARBA00022935"/>
    </source>
</evidence>
<organism evidence="9 10">
    <name type="scientific">Ruania alba</name>
    <dbReference type="NCBI Taxonomy" id="648782"/>
    <lineage>
        <taxon>Bacteria</taxon>
        <taxon>Bacillati</taxon>
        <taxon>Actinomycetota</taxon>
        <taxon>Actinomycetes</taxon>
        <taxon>Micrococcales</taxon>
        <taxon>Ruaniaceae</taxon>
        <taxon>Ruania</taxon>
    </lineage>
</organism>
<dbReference type="GO" id="GO:0019150">
    <property type="term" value="F:D-ribulokinase activity"/>
    <property type="evidence" value="ECO:0007669"/>
    <property type="project" value="TreeGrafter"/>
</dbReference>
<evidence type="ECO:0000313" key="10">
    <source>
        <dbReference type="Proteomes" id="UP000199220"/>
    </source>
</evidence>
<dbReference type="AlphaFoldDB" id="A0A1H5MM54"/>
<accession>A0A1H5MM54</accession>
<dbReference type="EMBL" id="FNTX01000002">
    <property type="protein sequence ID" value="SEE89711.1"/>
    <property type="molecule type" value="Genomic_DNA"/>
</dbReference>
<proteinExistence type="predicted"/>
<dbReference type="InterPro" id="IPR043129">
    <property type="entry name" value="ATPase_NBD"/>
</dbReference>
<dbReference type="GO" id="GO:0019569">
    <property type="term" value="P:L-arabinose catabolic process to D-xylulose 5-phosphate"/>
    <property type="evidence" value="ECO:0007669"/>
    <property type="project" value="InterPro"/>
</dbReference>
<dbReference type="InterPro" id="IPR018485">
    <property type="entry name" value="FGGY_C"/>
</dbReference>
<evidence type="ECO:0000259" key="7">
    <source>
        <dbReference type="Pfam" id="PF00370"/>
    </source>
</evidence>
<keyword evidence="2" id="KW-0547">Nucleotide-binding</keyword>
<keyword evidence="3 9" id="KW-0418">Kinase</keyword>
<feature type="domain" description="Carbohydrate kinase FGGY C-terminal" evidence="8">
    <location>
        <begin position="259"/>
        <end position="453"/>
    </location>
</feature>
<evidence type="ECO:0000256" key="1">
    <source>
        <dbReference type="ARBA" id="ARBA00022679"/>
    </source>
</evidence>
<keyword evidence="6" id="KW-0119">Carbohydrate metabolism</keyword>
<dbReference type="OrthoDB" id="9782710at2"/>
<dbReference type="PANTHER" id="PTHR43435">
    <property type="entry name" value="RIBULOKINASE"/>
    <property type="match status" value="1"/>
</dbReference>
<dbReference type="InterPro" id="IPR005929">
    <property type="entry name" value="Ribulokinase"/>
</dbReference>
<keyword evidence="10" id="KW-1185">Reference proteome</keyword>
<dbReference type="RefSeq" id="WP_089774239.1">
    <property type="nucleotide sequence ID" value="NZ_FNTX01000002.1"/>
</dbReference>
<dbReference type="Pfam" id="PF02782">
    <property type="entry name" value="FGGY_C"/>
    <property type="match status" value="1"/>
</dbReference>
<evidence type="ECO:0000256" key="6">
    <source>
        <dbReference type="ARBA" id="ARBA00023277"/>
    </source>
</evidence>
<dbReference type="PIRSF" id="PIRSF000538">
    <property type="entry name" value="GlpK"/>
    <property type="match status" value="1"/>
</dbReference>
<dbReference type="GO" id="GO:0005524">
    <property type="term" value="F:ATP binding"/>
    <property type="evidence" value="ECO:0007669"/>
    <property type="project" value="UniProtKB-KW"/>
</dbReference>
<evidence type="ECO:0000256" key="4">
    <source>
        <dbReference type="ARBA" id="ARBA00022840"/>
    </source>
</evidence>
<reference evidence="10" key="1">
    <citation type="submission" date="2016-10" db="EMBL/GenBank/DDBJ databases">
        <authorList>
            <person name="Varghese N."/>
            <person name="Submissions S."/>
        </authorList>
    </citation>
    <scope>NUCLEOTIDE SEQUENCE [LARGE SCALE GENOMIC DNA]</scope>
    <source>
        <strain evidence="10">DSM 21368</strain>
    </source>
</reference>
<feature type="domain" description="Carbohydrate kinase FGGY N-terminal" evidence="7">
    <location>
        <begin position="7"/>
        <end position="248"/>
    </location>
</feature>
<dbReference type="PANTHER" id="PTHR43435:SF4">
    <property type="entry name" value="FGGY CARBOHYDRATE KINASE DOMAIN-CONTAINING PROTEIN"/>
    <property type="match status" value="1"/>
</dbReference>
<dbReference type="GO" id="GO:0005737">
    <property type="term" value="C:cytoplasm"/>
    <property type="evidence" value="ECO:0007669"/>
    <property type="project" value="TreeGrafter"/>
</dbReference>
<dbReference type="Pfam" id="PF00370">
    <property type="entry name" value="FGGY_N"/>
    <property type="match status" value="1"/>
</dbReference>
<dbReference type="STRING" id="648782.SAMN04488554_3454"/>
<dbReference type="SUPFAM" id="SSF53067">
    <property type="entry name" value="Actin-like ATPase domain"/>
    <property type="match status" value="2"/>
</dbReference>
<sequence length="511" mass="54727">MSADHLLAVDLGTSGARAGVFTPDGVLLARCTSAWSPRSPRPGWAEQDPQEWWAHLVRVVRGCVAAAGLPTGAIAAMSVDTTSATVVAARGDGTPLRPGVLWMDLRAVEQAEHLSETAPPYAGGRPVSAEWGLPKVMWLRRHEPEVWRATEVICDCTDWLTHRLTGQWSMSISHAAAKYFHDRTRGGWPVEVYDPIEGADILERYPSKVLHPGEVVGPLTAAAAEELGLRPDIPVVEGAIDAYAATIGVGVVRPGQRALVTGSSHVLIAQTDRPLEVPGLWGAFTDAIAPGRFTLEGGQAATGTLVSWFRRELAGHAAAEAERRGCDVYDVLNERAAGIPIGSDGLVVLDHFQGNRSPHTDPYARGVIHGFGLQHTEAHLYRAILEGISYGTAEVMGVLDEHLPPSGDVRVTGGPAASRLWMQIQADVLGRPLVLSDTPVGSLLGTAVIATVGAGVYPDLDRATDQMVQLGEVVQPDAAAHEAYRFHAEQYLRTYPALREILEAGTRHQGR</sequence>